<dbReference type="Proteomes" id="UP001152622">
    <property type="component" value="Chromosome 2"/>
</dbReference>
<proteinExistence type="predicted"/>
<comment type="caution">
    <text evidence="1">The sequence shown here is derived from an EMBL/GenBank/DDBJ whole genome shotgun (WGS) entry which is preliminary data.</text>
</comment>
<dbReference type="EMBL" id="JAINUF010000002">
    <property type="protein sequence ID" value="KAJ8375178.1"/>
    <property type="molecule type" value="Genomic_DNA"/>
</dbReference>
<dbReference type="AlphaFoldDB" id="A0A9Q1G547"/>
<name>A0A9Q1G547_SYNKA</name>
<protein>
    <submittedName>
        <fullName evidence="1">Uncharacterized protein</fullName>
    </submittedName>
</protein>
<evidence type="ECO:0000313" key="1">
    <source>
        <dbReference type="EMBL" id="KAJ8375178.1"/>
    </source>
</evidence>
<gene>
    <name evidence="1" type="ORF">SKAU_G00057580</name>
</gene>
<evidence type="ECO:0000313" key="2">
    <source>
        <dbReference type="Proteomes" id="UP001152622"/>
    </source>
</evidence>
<accession>A0A9Q1G547</accession>
<reference evidence="1" key="1">
    <citation type="journal article" date="2023" name="Science">
        <title>Genome structures resolve the early diversification of teleost fishes.</title>
        <authorList>
            <person name="Parey E."/>
            <person name="Louis A."/>
            <person name="Montfort J."/>
            <person name="Bouchez O."/>
            <person name="Roques C."/>
            <person name="Iampietro C."/>
            <person name="Lluch J."/>
            <person name="Castinel A."/>
            <person name="Donnadieu C."/>
            <person name="Desvignes T."/>
            <person name="Floi Bucao C."/>
            <person name="Jouanno E."/>
            <person name="Wen M."/>
            <person name="Mejri S."/>
            <person name="Dirks R."/>
            <person name="Jansen H."/>
            <person name="Henkel C."/>
            <person name="Chen W.J."/>
            <person name="Zahm M."/>
            <person name="Cabau C."/>
            <person name="Klopp C."/>
            <person name="Thompson A.W."/>
            <person name="Robinson-Rechavi M."/>
            <person name="Braasch I."/>
            <person name="Lecointre G."/>
            <person name="Bobe J."/>
            <person name="Postlethwait J.H."/>
            <person name="Berthelot C."/>
            <person name="Roest Crollius H."/>
            <person name="Guiguen Y."/>
        </authorList>
    </citation>
    <scope>NUCLEOTIDE SEQUENCE</scope>
    <source>
        <strain evidence="1">WJC10195</strain>
    </source>
</reference>
<organism evidence="1 2">
    <name type="scientific">Synaphobranchus kaupii</name>
    <name type="common">Kaup's arrowtooth eel</name>
    <dbReference type="NCBI Taxonomy" id="118154"/>
    <lineage>
        <taxon>Eukaryota</taxon>
        <taxon>Metazoa</taxon>
        <taxon>Chordata</taxon>
        <taxon>Craniata</taxon>
        <taxon>Vertebrata</taxon>
        <taxon>Euteleostomi</taxon>
        <taxon>Actinopterygii</taxon>
        <taxon>Neopterygii</taxon>
        <taxon>Teleostei</taxon>
        <taxon>Anguilliformes</taxon>
        <taxon>Synaphobranchidae</taxon>
        <taxon>Synaphobranchus</taxon>
    </lineage>
</organism>
<sequence>MEQPLEVTQTRLKGKAGVKKKSMGFHLIWELQEHVLQELKKLRKVMGQKKTFLSSRYSRQRNSSSMYIHCINHSGAIASQCDEGRVPRN</sequence>
<keyword evidence="2" id="KW-1185">Reference proteome</keyword>